<organism evidence="15 16">
    <name type="scientific">Fusarium avenaceum</name>
    <dbReference type="NCBI Taxonomy" id="40199"/>
    <lineage>
        <taxon>Eukaryota</taxon>
        <taxon>Fungi</taxon>
        <taxon>Dikarya</taxon>
        <taxon>Ascomycota</taxon>
        <taxon>Pezizomycotina</taxon>
        <taxon>Sordariomycetes</taxon>
        <taxon>Hypocreomycetidae</taxon>
        <taxon>Hypocreales</taxon>
        <taxon>Nectriaceae</taxon>
        <taxon>Fusarium</taxon>
        <taxon>Fusarium tricinctum species complex</taxon>
    </lineage>
</organism>
<evidence type="ECO:0000256" key="12">
    <source>
        <dbReference type="SAM" id="Phobius"/>
    </source>
</evidence>
<dbReference type="InterPro" id="IPR003378">
    <property type="entry name" value="Fringe-like_glycosylTrfase"/>
</dbReference>
<dbReference type="Pfam" id="PF00024">
    <property type="entry name" value="PAN_1"/>
    <property type="match status" value="1"/>
</dbReference>
<evidence type="ECO:0000313" key="16">
    <source>
        <dbReference type="Proteomes" id="UP000782241"/>
    </source>
</evidence>
<evidence type="ECO:0000256" key="3">
    <source>
        <dbReference type="ARBA" id="ARBA00006462"/>
    </source>
</evidence>
<evidence type="ECO:0000256" key="11">
    <source>
        <dbReference type="ARBA" id="ARBA00023136"/>
    </source>
</evidence>
<dbReference type="Pfam" id="PF02434">
    <property type="entry name" value="Fringe"/>
    <property type="match status" value="1"/>
</dbReference>
<evidence type="ECO:0000256" key="5">
    <source>
        <dbReference type="ARBA" id="ARBA00022676"/>
    </source>
</evidence>
<dbReference type="AlphaFoldDB" id="A0A9P7HFB4"/>
<dbReference type="PANTHER" id="PTHR23033">
    <property type="entry name" value="BETA1,3-GALACTOSYLTRANSFERASE"/>
    <property type="match status" value="1"/>
</dbReference>
<dbReference type="SUPFAM" id="SSF57414">
    <property type="entry name" value="Hairpin loop containing domain-like"/>
    <property type="match status" value="1"/>
</dbReference>
<accession>A0A9P7HFB4</accession>
<feature type="transmembrane region" description="Helical" evidence="12">
    <location>
        <begin position="12"/>
        <end position="30"/>
    </location>
</feature>
<dbReference type="Gene3D" id="3.90.550.50">
    <property type="match status" value="1"/>
</dbReference>
<keyword evidence="7 12" id="KW-0812">Transmembrane</keyword>
<keyword evidence="6" id="KW-0808">Transferase</keyword>
<evidence type="ECO:0000259" key="14">
    <source>
        <dbReference type="Pfam" id="PF02434"/>
    </source>
</evidence>
<keyword evidence="9" id="KW-0735">Signal-anchor</keyword>
<name>A0A9P7HFB4_9HYPO</name>
<keyword evidence="5" id="KW-0328">Glycosyltransferase</keyword>
<dbReference type="InterPro" id="IPR026050">
    <property type="entry name" value="C1GALT1/C1GALT1_chp1"/>
</dbReference>
<comment type="subcellular location">
    <subcellularLocation>
        <location evidence="1">Membrane</location>
        <topology evidence="1">Single-pass type II membrane protein</topology>
    </subcellularLocation>
</comment>
<dbReference type="GO" id="GO:0016020">
    <property type="term" value="C:membrane"/>
    <property type="evidence" value="ECO:0007669"/>
    <property type="project" value="UniProtKB-SubCell"/>
</dbReference>
<comment type="pathway">
    <text evidence="2">Protein modification; protein glycosylation.</text>
</comment>
<feature type="domain" description="Apple" evidence="13">
    <location>
        <begin position="384"/>
        <end position="426"/>
    </location>
</feature>
<evidence type="ECO:0000256" key="2">
    <source>
        <dbReference type="ARBA" id="ARBA00004922"/>
    </source>
</evidence>
<evidence type="ECO:0000256" key="7">
    <source>
        <dbReference type="ARBA" id="ARBA00022692"/>
    </source>
</evidence>
<evidence type="ECO:0000259" key="13">
    <source>
        <dbReference type="Pfam" id="PF00024"/>
    </source>
</evidence>
<dbReference type="Proteomes" id="UP000782241">
    <property type="component" value="Unassembled WGS sequence"/>
</dbReference>
<keyword evidence="11 12" id="KW-0472">Membrane</keyword>
<dbReference type="InterPro" id="IPR003609">
    <property type="entry name" value="Pan_app"/>
</dbReference>
<comment type="caution">
    <text evidence="15">The sequence shown here is derived from an EMBL/GenBank/DDBJ whole genome shotgun (WGS) entry which is preliminary data.</text>
</comment>
<keyword evidence="10 12" id="KW-1133">Transmembrane helix</keyword>
<dbReference type="PANTHER" id="PTHR23033:SF40">
    <property type="entry name" value="APPLE DOMAIN-CONTAINING PROTEIN"/>
    <property type="match status" value="1"/>
</dbReference>
<gene>
    <name evidence="15" type="ORF">KAF25_006507</name>
</gene>
<keyword evidence="16" id="KW-1185">Reference proteome</keyword>
<dbReference type="GO" id="GO:0000166">
    <property type="term" value="F:nucleotide binding"/>
    <property type="evidence" value="ECO:0007669"/>
    <property type="project" value="UniProtKB-KW"/>
</dbReference>
<evidence type="ECO:0000256" key="8">
    <source>
        <dbReference type="ARBA" id="ARBA00022741"/>
    </source>
</evidence>
<dbReference type="EC" id="2.4.1.122" evidence="4"/>
<dbReference type="EMBL" id="JAGPUO010000003">
    <property type="protein sequence ID" value="KAG5663922.1"/>
    <property type="molecule type" value="Genomic_DNA"/>
</dbReference>
<feature type="domain" description="Fringe-like glycosyltransferase" evidence="14">
    <location>
        <begin position="193"/>
        <end position="263"/>
    </location>
</feature>
<evidence type="ECO:0000256" key="9">
    <source>
        <dbReference type="ARBA" id="ARBA00022968"/>
    </source>
</evidence>
<evidence type="ECO:0000256" key="10">
    <source>
        <dbReference type="ARBA" id="ARBA00022989"/>
    </source>
</evidence>
<protein>
    <recommendedName>
        <fullName evidence="4">N-acetylgalactosaminide beta-1,3-galactosyltransferase</fullName>
        <ecNumber evidence="4">2.4.1.122</ecNumber>
    </recommendedName>
</protein>
<keyword evidence="8" id="KW-0547">Nucleotide-binding</keyword>
<proteinExistence type="inferred from homology"/>
<evidence type="ECO:0000256" key="4">
    <source>
        <dbReference type="ARBA" id="ARBA00012557"/>
    </source>
</evidence>
<evidence type="ECO:0000256" key="1">
    <source>
        <dbReference type="ARBA" id="ARBA00004606"/>
    </source>
</evidence>
<comment type="similarity">
    <text evidence="3">Belongs to the glycosyltransferase 31 family. Beta3-Gal-T subfamily.</text>
</comment>
<evidence type="ECO:0000256" key="6">
    <source>
        <dbReference type="ARBA" id="ARBA00022679"/>
    </source>
</evidence>
<evidence type="ECO:0000313" key="15">
    <source>
        <dbReference type="EMBL" id="KAG5663922.1"/>
    </source>
</evidence>
<reference evidence="15" key="1">
    <citation type="submission" date="2021-04" db="EMBL/GenBank/DDBJ databases">
        <title>Draft genome of Fusarium avenaceum strain F156N33, isolated from an atmospheric sample in Virginia.</title>
        <authorList>
            <person name="Yang S."/>
            <person name="Vinatzer B.A."/>
            <person name="Coleman J."/>
        </authorList>
    </citation>
    <scope>NUCLEOTIDE SEQUENCE</scope>
    <source>
        <strain evidence="15">F156N33</strain>
    </source>
</reference>
<sequence>MAVISRRTKRRLRSIVILLLICTFIIYSILPHDSAIRLALVFNVSRFFNFLRGTATDKDAWLWKSPRHTVDLKKDVGYLIKTGYGTRHRVAEQIAAFEATGGYLGKEGESFLVVGDWTTVNQTDADLIGVTVHDAIKRVMETKIRGKVDGYPRLVKYRSLQASLQAGDEDGALKIGQSYGWELDALKFIMGMEMIYHELPGKKWYIILDDDTFLIRPSLELLMSHIDYRKPQYIGNAVGDYKARFGHGGSGILISGEAMRRLFEHPGIVQEAYAESMTETWGDRLVATTLQKLGIYIEEAYNHHFNGEPPSITRIWGDRFCSPLVSFHGLRKPGEMRRVGETLATREQPVLWRDVWQLFGGSAISALESRRTELTADHVGKPDEHTRSWGDVRSANACQKRCEQSGRRCLAWTYEMEIERCHTSPWLLLGADGATGKASGVNWPQVKPLLNSCRK</sequence>
<dbReference type="GO" id="GO:0016263">
    <property type="term" value="F:glycoprotein-N-acetylgalactosamine 3-beta-galactosyltransferase activity"/>
    <property type="evidence" value="ECO:0007669"/>
    <property type="project" value="UniProtKB-EC"/>
</dbReference>